<feature type="region of interest" description="Disordered" evidence="2">
    <location>
        <begin position="177"/>
        <end position="267"/>
    </location>
</feature>
<dbReference type="PANTHER" id="PTHR47270:SF3">
    <property type="entry name" value="HYPOTETICAL PROTEIN"/>
    <property type="match status" value="1"/>
</dbReference>
<dbReference type="STRING" id="4432.A0A1U8AWF5"/>
<name>A0A1U8AWF5_NELNU</name>
<feature type="coiled-coil region" evidence="1">
    <location>
        <begin position="283"/>
        <end position="432"/>
    </location>
</feature>
<dbReference type="eggNOG" id="ENOG502QTRF">
    <property type="taxonomic scope" value="Eukaryota"/>
</dbReference>
<reference evidence="4" key="1">
    <citation type="submission" date="2025-08" db="UniProtKB">
        <authorList>
            <consortium name="RefSeq"/>
        </authorList>
    </citation>
    <scope>IDENTIFICATION</scope>
</reference>
<feature type="coiled-coil region" evidence="1">
    <location>
        <begin position="1197"/>
        <end position="1333"/>
    </location>
</feature>
<feature type="coiled-coil region" evidence="1">
    <location>
        <begin position="1057"/>
        <end position="1168"/>
    </location>
</feature>
<dbReference type="Proteomes" id="UP000189703">
    <property type="component" value="Unplaced"/>
</dbReference>
<feature type="coiled-coil region" evidence="1">
    <location>
        <begin position="1798"/>
        <end position="1876"/>
    </location>
</feature>
<feature type="compositionally biased region" description="Basic and acidic residues" evidence="2">
    <location>
        <begin position="212"/>
        <end position="225"/>
    </location>
</feature>
<feature type="coiled-coil region" evidence="1">
    <location>
        <begin position="816"/>
        <end position="850"/>
    </location>
</feature>
<dbReference type="KEGG" id="nnu:104604590"/>
<feature type="coiled-coil region" evidence="1">
    <location>
        <begin position="903"/>
        <end position="937"/>
    </location>
</feature>
<evidence type="ECO:0000313" key="3">
    <source>
        <dbReference type="Proteomes" id="UP000189703"/>
    </source>
</evidence>
<dbReference type="Gene3D" id="1.10.287.1490">
    <property type="match status" value="1"/>
</dbReference>
<keyword evidence="1" id="KW-0175">Coiled coil</keyword>
<feature type="region of interest" description="Disordered" evidence="2">
    <location>
        <begin position="699"/>
        <end position="722"/>
    </location>
</feature>
<dbReference type="OMA" id="MADHERL"/>
<gene>
    <name evidence="4" type="primary">LOC104604590</name>
</gene>
<keyword evidence="3" id="KW-1185">Reference proteome</keyword>
<feature type="region of interest" description="Disordered" evidence="2">
    <location>
        <begin position="454"/>
        <end position="474"/>
    </location>
</feature>
<proteinExistence type="predicted"/>
<feature type="coiled-coil region" evidence="1">
    <location>
        <begin position="1660"/>
        <end position="1701"/>
    </location>
</feature>
<dbReference type="InterPro" id="IPR019448">
    <property type="entry name" value="NT-C2"/>
</dbReference>
<feature type="coiled-coil region" evidence="1">
    <location>
        <begin position="729"/>
        <end position="773"/>
    </location>
</feature>
<dbReference type="GeneID" id="104604590"/>
<sequence>MFKLHKHKSKSGSGSGKRIDFRFSNFQALQVPKGWEKLSVYVVSLETGKTTSKTSKVAVRDGTCQWTETLIESLWVSRESKESEECLIKLFMGSSKSGILGEVILNLTSYMNSSATVPLLFPLKKCNYGTVLQVKIQCLTQIRDRDEQWKERSSHLEDLNADYYDLDNRSNRSDNAFAKNVGSTSSNLLSSTSRPGELGSRDPSFSASGSHHSSDSADSSTDKMDISPGNNLSGDAYDPTEIKDSTGSQSSLPRGVSPISDNSQSDLLSFNSRASDSATKGLLEASEETINELRAEARMWERNARKLMLDLESLKKEFSDQSRYQADLDMELSEACTERDGLKQEIEQLKILVKEMTDKGTETEDSKLKAEGMSHIQKELEDEIKFQKESNANLALQLKKTQESNIELVSILQELEETIEKQRLEIDNLSELHSYNCINNDIRELNSTTRSLLKKTRNASSDSNSEDGDARSRSLQEMIDEKSNLVLQLKELQESQESLQNTIKLLEKTLEEKNKVIEVERSLRNQAILDVRKKCLEVGASKDFLESSEETIDELCAEARVWEKNDQKLMLDLQSLKKEFSDQSRHQADLDMELSAACTERDGLKQEIEQLKILVKEMTDKGTATEYSKLKAEDMSHIQKELEDEIKFQKESNANLALQLKKTQESNIELVSILQELEETIEKQRLEIDDLSALHRLEKTRNASSDSDSEDGDAGNISRNLNEMVDGKKSNLVLQLKELQESQENLQNTIQLLEKTLEERNKVIEDEQSLRNQAVSDIEAEWRHMLSMKEEQITNLEAMVSGNPNDEKIGLDHRDDPDLTKEIESLKAKIDELERDFNELTDENLNLVLMLNESKKGLPSGGASLDDSNIFIGISEPEVRNSESQICQLENELQEEMFPEEVATNLQAELIDLENKYTELELQLQIFKDKASTLDAQLHKSQVEVQERDLEITALQQRLERSEGRKTDKEDPYIVDCARSEYIDSNICIEISNIFSKLINQLQLALTHVKKPWYKTYSHVDTECEDDLDGIMALNSIAITNLKEQGEAIIRKFVMLNKLLEENITECKNALHHKEVEIRERDAKLSESCKSLEEYEKLEMGLEEDIADLSKELISRQYEVEELAASLSLKVEEINDLRRSQTELELKVSALQKEKRELEEYAEILLRENDILLKCLDNVRHDLVVLGSTVSSHVSANKTLEWKCSELESAKQELEVHINYLEEENVQLLERISGLEAQLRYLTDDKESSRLELENSKSVSSGLQDEIRRLEIQMETQKVDLKQKLQDMQKRWSEAQEECEYLKKANPKLQATAESLIEECSSLQKLNGELRNQKLDLHKRCIQLESKLFESKMHFSDCSRKVEALQEKFSSMQEDVSLKEYFLTSKLDALLQENKEHKEKLILEKNLLNQKYLEKTAEVENLQREVAHLAEQLLAPDDERERIASDAVLEVISLRADKSKLESSLQEVQAKVKLSENELDALKVKTNMKVQVLVDELAASKKNHELLISGNEKLKRLLEATKSSEERFKSTVTGLEQILADSEYERQHLFEEITTLKIKQKRTAELQNLVLSLKSSLNETKFEKEKLETLMQLLSGDCEELKAERGPLLEKVSSLQKAMSEFEDCRRSKVALEEKVLRLEGDLTAKEALFAQDAGIKIELSRIKRTNSQFQRKIQHLEEEKDEYLKRAQVLEQELKLKREENRFQSVSSNKDLSGFPESNAKFMIHEELKFSEEGMEKNAHQQRENQERSSVEIDQIGEIPQDQPNLDAVQHLGEGDNLNSNHIRSPQGTRVDPTVRIQALEIELSEALEANNMYKEQLKRLLAEEENEHSGDTEATEDFTKEGYNDKISSLEAELKEMHERYTEMSIKYAEVEAEREELVLKLKAQPQRSGRRWF</sequence>
<dbReference type="PANTHER" id="PTHR47270">
    <property type="entry name" value="PROTEIN MLP1-LIKE"/>
    <property type="match status" value="1"/>
</dbReference>
<feature type="coiled-coil region" evidence="1">
    <location>
        <begin position="475"/>
        <end position="516"/>
    </location>
</feature>
<feature type="compositionally biased region" description="Low complexity" evidence="2">
    <location>
        <begin position="183"/>
        <end position="193"/>
    </location>
</feature>
<feature type="coiled-coil region" evidence="1">
    <location>
        <begin position="594"/>
        <end position="694"/>
    </location>
</feature>
<dbReference type="RefSeq" id="XP_010267314.2">
    <property type="nucleotide sequence ID" value="XM_010269012.2"/>
</dbReference>
<dbReference type="OrthoDB" id="658575at2759"/>
<feature type="coiled-coil region" evidence="1">
    <location>
        <begin position="1584"/>
        <end position="1635"/>
    </location>
</feature>
<protein>
    <submittedName>
        <fullName evidence="4">Centrosome-associated protein CEP250-like</fullName>
    </submittedName>
</protein>
<dbReference type="PROSITE" id="PS51840">
    <property type="entry name" value="C2_NT"/>
    <property type="match status" value="1"/>
</dbReference>
<organism evidence="3 4">
    <name type="scientific">Nelumbo nucifera</name>
    <name type="common">Sacred lotus</name>
    <dbReference type="NCBI Taxonomy" id="4432"/>
    <lineage>
        <taxon>Eukaryota</taxon>
        <taxon>Viridiplantae</taxon>
        <taxon>Streptophyta</taxon>
        <taxon>Embryophyta</taxon>
        <taxon>Tracheophyta</taxon>
        <taxon>Spermatophyta</taxon>
        <taxon>Magnoliopsida</taxon>
        <taxon>Proteales</taxon>
        <taxon>Nelumbonaceae</taxon>
        <taxon>Nelumbo</taxon>
    </lineage>
</organism>
<evidence type="ECO:0000256" key="2">
    <source>
        <dbReference type="SAM" id="MobiDB-lite"/>
    </source>
</evidence>
<evidence type="ECO:0000313" key="4">
    <source>
        <dbReference type="RefSeq" id="XP_010267314.2"/>
    </source>
</evidence>
<accession>A0A1U8AWF5</accession>
<dbReference type="Pfam" id="PF10358">
    <property type="entry name" value="NT-C2"/>
    <property type="match status" value="1"/>
</dbReference>
<feature type="coiled-coil region" evidence="1">
    <location>
        <begin position="1387"/>
        <end position="1485"/>
    </location>
</feature>
<evidence type="ECO:0000256" key="1">
    <source>
        <dbReference type="SAM" id="Coils"/>
    </source>
</evidence>